<evidence type="ECO:0000256" key="1">
    <source>
        <dbReference type="SAM" id="MobiDB-lite"/>
    </source>
</evidence>
<evidence type="ECO:0000313" key="3">
    <source>
        <dbReference type="Proteomes" id="UP000821853"/>
    </source>
</evidence>
<dbReference type="EMBL" id="JABSTR010000011">
    <property type="protein sequence ID" value="KAH9382282.1"/>
    <property type="molecule type" value="Genomic_DNA"/>
</dbReference>
<dbReference type="Proteomes" id="UP000821853">
    <property type="component" value="Chromosome 9"/>
</dbReference>
<protein>
    <submittedName>
        <fullName evidence="2">Uncharacterized protein</fullName>
    </submittedName>
</protein>
<dbReference type="VEuPathDB" id="VectorBase:HLOH_059194"/>
<comment type="caution">
    <text evidence="2">The sequence shown here is derived from an EMBL/GenBank/DDBJ whole genome shotgun (WGS) entry which is preliminary data.</text>
</comment>
<accession>A0A9J6H3C5</accession>
<dbReference type="AlphaFoldDB" id="A0A9J6H3C5"/>
<organism evidence="2 3">
    <name type="scientific">Haemaphysalis longicornis</name>
    <name type="common">Bush tick</name>
    <dbReference type="NCBI Taxonomy" id="44386"/>
    <lineage>
        <taxon>Eukaryota</taxon>
        <taxon>Metazoa</taxon>
        <taxon>Ecdysozoa</taxon>
        <taxon>Arthropoda</taxon>
        <taxon>Chelicerata</taxon>
        <taxon>Arachnida</taxon>
        <taxon>Acari</taxon>
        <taxon>Parasitiformes</taxon>
        <taxon>Ixodida</taxon>
        <taxon>Ixodoidea</taxon>
        <taxon>Ixodidae</taxon>
        <taxon>Haemaphysalinae</taxon>
        <taxon>Haemaphysalis</taxon>
    </lineage>
</organism>
<reference evidence="2 3" key="1">
    <citation type="journal article" date="2020" name="Cell">
        <title>Large-Scale Comparative Analyses of Tick Genomes Elucidate Their Genetic Diversity and Vector Capacities.</title>
        <authorList>
            <consortium name="Tick Genome and Microbiome Consortium (TIGMIC)"/>
            <person name="Jia N."/>
            <person name="Wang J."/>
            <person name="Shi W."/>
            <person name="Du L."/>
            <person name="Sun Y."/>
            <person name="Zhan W."/>
            <person name="Jiang J.F."/>
            <person name="Wang Q."/>
            <person name="Zhang B."/>
            <person name="Ji P."/>
            <person name="Bell-Sakyi L."/>
            <person name="Cui X.M."/>
            <person name="Yuan T.T."/>
            <person name="Jiang B.G."/>
            <person name="Yang W.F."/>
            <person name="Lam T.T."/>
            <person name="Chang Q.C."/>
            <person name="Ding S.J."/>
            <person name="Wang X.J."/>
            <person name="Zhu J.G."/>
            <person name="Ruan X.D."/>
            <person name="Zhao L."/>
            <person name="Wei J.T."/>
            <person name="Ye R.Z."/>
            <person name="Que T.C."/>
            <person name="Du C.H."/>
            <person name="Zhou Y.H."/>
            <person name="Cheng J.X."/>
            <person name="Dai P.F."/>
            <person name="Guo W.B."/>
            <person name="Han X.H."/>
            <person name="Huang E.J."/>
            <person name="Li L.F."/>
            <person name="Wei W."/>
            <person name="Gao Y.C."/>
            <person name="Liu J.Z."/>
            <person name="Shao H.Z."/>
            <person name="Wang X."/>
            <person name="Wang C.C."/>
            <person name="Yang T.C."/>
            <person name="Huo Q.B."/>
            <person name="Li W."/>
            <person name="Chen H.Y."/>
            <person name="Chen S.E."/>
            <person name="Zhou L.G."/>
            <person name="Ni X.B."/>
            <person name="Tian J.H."/>
            <person name="Sheng Y."/>
            <person name="Liu T."/>
            <person name="Pan Y.S."/>
            <person name="Xia L.Y."/>
            <person name="Li J."/>
            <person name="Zhao F."/>
            <person name="Cao W.C."/>
        </authorList>
    </citation>
    <scope>NUCLEOTIDE SEQUENCE [LARGE SCALE GENOMIC DNA]</scope>
    <source>
        <strain evidence="2">HaeL-2018</strain>
    </source>
</reference>
<gene>
    <name evidence="2" type="ORF">HPB48_021577</name>
</gene>
<sequence length="117" mass="13551">MLMPKQTQYDSPVKNRSIGAERPGMHLETAHSTDDFCNAVNGDLHISRVWNVFRSHLEWSKPRHTLQELVLAQHLDKNALIEEIRDTFYPPCTHRILTVEYISDQPNDMNIGNKLTL</sequence>
<evidence type="ECO:0000313" key="2">
    <source>
        <dbReference type="EMBL" id="KAH9382282.1"/>
    </source>
</evidence>
<proteinExistence type="predicted"/>
<name>A0A9J6H3C5_HAELO</name>
<feature type="compositionally biased region" description="Polar residues" evidence="1">
    <location>
        <begin position="1"/>
        <end position="10"/>
    </location>
</feature>
<keyword evidence="3" id="KW-1185">Reference proteome</keyword>
<feature type="region of interest" description="Disordered" evidence="1">
    <location>
        <begin position="1"/>
        <end position="22"/>
    </location>
</feature>